<organism evidence="1 2">
    <name type="scientific">Cordylochernes scorpioides</name>
    <dbReference type="NCBI Taxonomy" id="51811"/>
    <lineage>
        <taxon>Eukaryota</taxon>
        <taxon>Metazoa</taxon>
        <taxon>Ecdysozoa</taxon>
        <taxon>Arthropoda</taxon>
        <taxon>Chelicerata</taxon>
        <taxon>Arachnida</taxon>
        <taxon>Pseudoscorpiones</taxon>
        <taxon>Cheliferoidea</taxon>
        <taxon>Chernetidae</taxon>
        <taxon>Cordylochernes</taxon>
    </lineage>
</organism>
<reference evidence="1 2" key="1">
    <citation type="submission" date="2022-01" db="EMBL/GenBank/DDBJ databases">
        <title>A chromosomal length assembly of Cordylochernes scorpioides.</title>
        <authorList>
            <person name="Zeh D."/>
            <person name="Zeh J."/>
        </authorList>
    </citation>
    <scope>NUCLEOTIDE SEQUENCE [LARGE SCALE GENOMIC DNA]</scope>
    <source>
        <strain evidence="1">IN4F17</strain>
        <tissue evidence="1">Whole Body</tissue>
    </source>
</reference>
<dbReference type="EMBL" id="CP092880">
    <property type="protein sequence ID" value="UYV79698.1"/>
    <property type="molecule type" value="Genomic_DNA"/>
</dbReference>
<protein>
    <submittedName>
        <fullName evidence="1">Uncharacterized protein</fullName>
    </submittedName>
</protein>
<dbReference type="Proteomes" id="UP001235939">
    <property type="component" value="Chromosome 18"/>
</dbReference>
<sequence length="152" mass="17740">MDIAVMETSEALHWTRQQQQKIDMDLEQQLYTPKIEDIATAVIEMHGDIDCQYVNNIRSNVWNESRGIRPILCGDLSPWMIHGSTTTLQKQNSKLEYNGIKRGMIMIRTQRKGVETDVGRAGMEENGIKRGVIWNGRKWDKMWDDMNWKKKS</sequence>
<evidence type="ECO:0000313" key="1">
    <source>
        <dbReference type="EMBL" id="UYV79698.1"/>
    </source>
</evidence>
<evidence type="ECO:0000313" key="2">
    <source>
        <dbReference type="Proteomes" id="UP001235939"/>
    </source>
</evidence>
<name>A0ABY6LEU2_9ARAC</name>
<gene>
    <name evidence="1" type="ORF">LAZ67_18000307</name>
</gene>
<proteinExistence type="predicted"/>
<keyword evidence="2" id="KW-1185">Reference proteome</keyword>
<accession>A0ABY6LEU2</accession>